<dbReference type="InterPro" id="IPR036397">
    <property type="entry name" value="RNaseH_sf"/>
</dbReference>
<dbReference type="Proteomes" id="UP001208074">
    <property type="component" value="Unassembled WGS sequence"/>
</dbReference>
<dbReference type="InterPro" id="IPR015378">
    <property type="entry name" value="Transposase-like_Mu_C"/>
</dbReference>
<dbReference type="Pfam" id="PF09039">
    <property type="entry name" value="HTH_Tnp_Mu_2"/>
    <property type="match status" value="1"/>
</dbReference>
<dbReference type="GO" id="GO:0015074">
    <property type="term" value="P:DNA integration"/>
    <property type="evidence" value="ECO:0007669"/>
    <property type="project" value="InterPro"/>
</dbReference>
<sequence length="893" mass="102297">MLDQRTLVALLDNLGTPPAGRAMIQRARKEAPVRKVQSRGGNVLTFYQSRKMSRTIQTESRHLEFSAAIGHEFDHEVIEYYMQPSVLNIEFIDDEGEVHQIDHTPDILVITERAIWFEEWKPWDRMEKRAFRFPWRYRVLDDHWASAPVEDYLAKRGIGYRILTDHDIPQVRVENALMLEDYFSPDSPDCPAKVEETVKELLRAEPFQTLSDLYAKAQCGPDEVFSLIASGTLVSDFDTRSLREPRKFCVYRDSAVRLFEHAMVGRAKSNITGIVNIATDTKISYDGRPHEVTFVGAQTVTLKNETDQLFELPLETLQELAARGSITMVEDPDAHDPFHGLADLSEKQLRIAVERQKCLVNGNISDRTKRRFTARLTAAKEMGVNELHALVPRFSDRGNRQPRLTLKADELIDESIQKHFLNKSAPSIKHAYLQLQHACNEAGIRSPSYETLRKRVAEVNRQHADLARHGKRMAYQRGDLVDVLYADTPVHGSRAFQYVHIDHTVLDMEVLSAETNKTLGRPTLSLAIDAYTRRILGLYLSFDPPSTKSTMMLIRDMVQRYKRLPQFLVVDNGPDFRSDDFRLLCELMRINIRYRPAARARHGAVMERIFGALHSEYVHNLAGNTKLTKYVRLVTKSFLPANLAEWTLELIYHGICYWAFEYYDSLDHTVLGMSPREAYEKSIVATGAREHRIVPYSRDFQILTCPSVERVLRTIDMQRGVKVNSNYWYWCQEMRSQSVHGMKVPVRYDPFDISTVFVGIKGKWVAATCKSLAPMRSMTTEEQKLYSTEILERKITRKDVTPSPQLLAEFIQSCKPEGILQKQLERQKANRDLYNSINQGAVIKLDKGIVTTSINSIRPSEDLEPADPISEADSSASDAFVFDENTIPSFEKV</sequence>
<dbReference type="PROSITE" id="PS50994">
    <property type="entry name" value="INTEGRASE"/>
    <property type="match status" value="1"/>
</dbReference>
<dbReference type="GO" id="GO:0003676">
    <property type="term" value="F:nucleic acid binding"/>
    <property type="evidence" value="ECO:0007669"/>
    <property type="project" value="InterPro"/>
</dbReference>
<dbReference type="AlphaFoldDB" id="A0AAW5VXV0"/>
<gene>
    <name evidence="2" type="ORF">OSH02_09985</name>
</gene>
<dbReference type="Gene3D" id="1.10.10.60">
    <property type="entry name" value="Homeodomain-like"/>
    <property type="match status" value="1"/>
</dbReference>
<dbReference type="Pfam" id="PF09299">
    <property type="entry name" value="Mu-transpos_C"/>
    <property type="match status" value="1"/>
</dbReference>
<dbReference type="Gene3D" id="3.30.420.10">
    <property type="entry name" value="Ribonuclease H-like superfamily/Ribonuclease H"/>
    <property type="match status" value="1"/>
</dbReference>
<evidence type="ECO:0000313" key="3">
    <source>
        <dbReference type="Proteomes" id="UP001208074"/>
    </source>
</evidence>
<dbReference type="EMBL" id="JAPKNB010000006">
    <property type="protein sequence ID" value="MCX5565693.1"/>
    <property type="molecule type" value="Genomic_DNA"/>
</dbReference>
<dbReference type="RefSeq" id="WP_051316471.1">
    <property type="nucleotide sequence ID" value="NZ_JAPKNB010000006.1"/>
</dbReference>
<protein>
    <submittedName>
        <fullName evidence="2">DDE-type integrase/transposase/recombinase</fullName>
    </submittedName>
</protein>
<organism evidence="2 3">
    <name type="scientific">Alcaligenes phenolicus</name>
    <dbReference type="NCBI Taxonomy" id="232846"/>
    <lineage>
        <taxon>Bacteria</taxon>
        <taxon>Pseudomonadati</taxon>
        <taxon>Pseudomonadota</taxon>
        <taxon>Betaproteobacteria</taxon>
        <taxon>Burkholderiales</taxon>
        <taxon>Alcaligenaceae</taxon>
        <taxon>Alcaligenes</taxon>
    </lineage>
</organism>
<accession>A0AAW5VXV0</accession>
<evidence type="ECO:0000313" key="2">
    <source>
        <dbReference type="EMBL" id="MCX5565693.1"/>
    </source>
</evidence>
<comment type="caution">
    <text evidence="2">The sequence shown here is derived from an EMBL/GenBank/DDBJ whole genome shotgun (WGS) entry which is preliminary data.</text>
</comment>
<dbReference type="InterPro" id="IPR001584">
    <property type="entry name" value="Integrase_cat-core"/>
</dbReference>
<dbReference type="InterPro" id="IPR015126">
    <property type="entry name" value="Mu_I-gamma"/>
</dbReference>
<dbReference type="SUPFAM" id="SSF53098">
    <property type="entry name" value="Ribonuclease H-like"/>
    <property type="match status" value="1"/>
</dbReference>
<reference evidence="2" key="1">
    <citation type="submission" date="2022-11" db="EMBL/GenBank/DDBJ databases">
        <title>Biodiversity and phylogenetic relationships of bacteria.</title>
        <authorList>
            <person name="Machado R.A.R."/>
            <person name="Bhat A."/>
            <person name="Loulou A."/>
            <person name="Kallel S."/>
        </authorList>
    </citation>
    <scope>NUCLEOTIDE SEQUENCE</scope>
    <source>
        <strain evidence="2">DSM 16503</strain>
    </source>
</reference>
<dbReference type="InterPro" id="IPR012337">
    <property type="entry name" value="RNaseH-like_sf"/>
</dbReference>
<evidence type="ECO:0000259" key="1">
    <source>
        <dbReference type="PROSITE" id="PS50994"/>
    </source>
</evidence>
<name>A0AAW5VXV0_9BURK</name>
<proteinExistence type="predicted"/>
<feature type="domain" description="Integrase catalytic" evidence="1">
    <location>
        <begin position="485"/>
        <end position="683"/>
    </location>
</feature>